<dbReference type="PROSITE" id="PS50088">
    <property type="entry name" value="ANK_REPEAT"/>
    <property type="match status" value="12"/>
</dbReference>
<feature type="repeat" description="ANK" evidence="12">
    <location>
        <begin position="432"/>
        <end position="464"/>
    </location>
</feature>
<evidence type="ECO:0000313" key="15">
    <source>
        <dbReference type="EMBL" id="CAD7241700.1"/>
    </source>
</evidence>
<keyword evidence="2" id="KW-0813">Transport</keyword>
<evidence type="ECO:0000256" key="8">
    <source>
        <dbReference type="ARBA" id="ARBA00023065"/>
    </source>
</evidence>
<sequence length="918" mass="103361">MQKAAQKYVLTEKVLDERLDSEVVIPIGKDLATSDLQIQGEICLMQESPFRIIKMGEVGNLKEFQRLYTEDPKRLGVRDSKGRTAAHAAAARNHVHILAFIRDNDGDLNAQDVLKNTPLHDAVEKDALDAIDFLIESGVATDLMNTREQAPIHLAVALNKPVVLQRIVKHKDRVDIHQGGEHGRTPLHLAAIHDYDQCAQVLLEQLDHCPRKTCRNGFYPIHEAARHASSRTLKLLLNWGEKVGCSRERMIAVFDAEGNVPLHSAVHAGDIKAVRLCLMHGAKISTQQHDLSTPVHLACSQGALDIVQLMFSMQPQEKEACLAARDAQEMTPLHCAAMFDHRDIVQYLVSLGAWKEATDREKRTPLLLAAQRSCWRTVRLLLRLNVNIIVKDAHSRNILHLIIASGGQLEEITDELQGKPEFLDLLNDPDEDGCTPLHFASREGRARTLAGLLKYGAAINSKNNSSESPLHFAARYGRFNTVRRLLDSEKGPFIINESDGTGQTPLHISSKEGHTRLVALLLNRGALLHRDHGGRTPLHLAAMNGYTKTMALLLSVHAHLLNQLDKNGNTALHLAAIENRPNAVTFLLSAGCKLLFNNQNLSAMNYCIKYKLTEPALAMVTHSRQREVMGLISEETPSTSMALIEHMPRVFEAVLDTCIERASCKQDSKSYFVKYNFYTYQVSEEETMVRFGRVDLLAHPLSQKYLQMKWNSYGMYFHVARLVVYLIFLACVTAFVHPLISAQHDVFGFNQSSLEENASLPLGKELVREPVKTLALYYINAVIILVYVVGSISKEFIQMYIQRRKYLREPTNLVQWILFLSAAVMVTPVFCGHFHPYHFVFAALAVFLAWFNLLLYLQRFDQVGIYVVMFLEILNTLLKVMLLFSILIVAFGFAFYILLFQASSLYPPYSLRDLSLPT</sequence>
<keyword evidence="7 12" id="KW-0040">ANK repeat</keyword>
<keyword evidence="6 13" id="KW-1133">Transmembrane helix</keyword>
<feature type="repeat" description="ANK" evidence="12">
    <location>
        <begin position="257"/>
        <end position="289"/>
    </location>
</feature>
<evidence type="ECO:0000256" key="11">
    <source>
        <dbReference type="ARBA" id="ARBA00023303"/>
    </source>
</evidence>
<keyword evidence="8" id="KW-0406">Ion transport</keyword>
<feature type="repeat" description="ANK" evidence="12">
    <location>
        <begin position="361"/>
        <end position="393"/>
    </location>
</feature>
<dbReference type="GO" id="GO:0005216">
    <property type="term" value="F:monoatomic ion channel activity"/>
    <property type="evidence" value="ECO:0007669"/>
    <property type="project" value="InterPro"/>
</dbReference>
<evidence type="ECO:0000256" key="12">
    <source>
        <dbReference type="PROSITE-ProRule" id="PRU00023"/>
    </source>
</evidence>
<dbReference type="PANTHER" id="PTHR47143:SF1">
    <property type="entry name" value="ION_TRANS DOMAIN-CONTAINING PROTEIN"/>
    <property type="match status" value="1"/>
</dbReference>
<evidence type="ECO:0000259" key="14">
    <source>
        <dbReference type="Pfam" id="PF00520"/>
    </source>
</evidence>
<dbReference type="Proteomes" id="UP000677054">
    <property type="component" value="Unassembled WGS sequence"/>
</dbReference>
<dbReference type="EMBL" id="LR899682">
    <property type="protein sequence ID" value="CAD7241700.1"/>
    <property type="molecule type" value="Genomic_DNA"/>
</dbReference>
<feature type="repeat" description="ANK" evidence="12">
    <location>
        <begin position="81"/>
        <end position="113"/>
    </location>
</feature>
<accession>A0A7R8ZYK6</accession>
<dbReference type="EMBL" id="CAJPEV010000165">
    <property type="protein sequence ID" value="CAG0881691.1"/>
    <property type="molecule type" value="Genomic_DNA"/>
</dbReference>
<evidence type="ECO:0000256" key="10">
    <source>
        <dbReference type="ARBA" id="ARBA00023180"/>
    </source>
</evidence>
<dbReference type="Pfam" id="PF00023">
    <property type="entry name" value="Ank"/>
    <property type="match status" value="3"/>
</dbReference>
<dbReference type="GO" id="GO:0034703">
    <property type="term" value="C:cation channel complex"/>
    <property type="evidence" value="ECO:0007669"/>
    <property type="project" value="UniProtKB-ARBA"/>
</dbReference>
<dbReference type="InterPro" id="IPR005821">
    <property type="entry name" value="Ion_trans_dom"/>
</dbReference>
<feature type="repeat" description="ANK" evidence="12">
    <location>
        <begin position="465"/>
        <end position="487"/>
    </location>
</feature>
<dbReference type="PROSITE" id="PS50297">
    <property type="entry name" value="ANK_REP_REGION"/>
    <property type="match status" value="10"/>
</dbReference>
<keyword evidence="11" id="KW-0407">Ion channel</keyword>
<dbReference type="Pfam" id="PF12796">
    <property type="entry name" value="Ank_2"/>
    <property type="match status" value="3"/>
</dbReference>
<feature type="repeat" description="ANK" evidence="12">
    <location>
        <begin position="216"/>
        <end position="248"/>
    </location>
</feature>
<comment type="subcellular location">
    <subcellularLocation>
        <location evidence="1">Membrane</location>
        <topology evidence="1">Multi-pass membrane protein</topology>
    </subcellularLocation>
</comment>
<dbReference type="InterPro" id="IPR036770">
    <property type="entry name" value="Ankyrin_rpt-contain_sf"/>
</dbReference>
<feature type="repeat" description="ANK" evidence="12">
    <location>
        <begin position="567"/>
        <end position="599"/>
    </location>
</feature>
<keyword evidence="9 13" id="KW-0472">Membrane</keyword>
<keyword evidence="5" id="KW-0677">Repeat</keyword>
<keyword evidence="4 13" id="KW-0812">Transmembrane</keyword>
<feature type="transmembrane region" description="Helical" evidence="13">
    <location>
        <begin position="719"/>
        <end position="740"/>
    </location>
</feature>
<evidence type="ECO:0000256" key="9">
    <source>
        <dbReference type="ARBA" id="ARBA00023136"/>
    </source>
</evidence>
<evidence type="ECO:0000256" key="4">
    <source>
        <dbReference type="ARBA" id="ARBA00022692"/>
    </source>
</evidence>
<feature type="domain" description="Ion transport" evidence="14">
    <location>
        <begin position="741"/>
        <end position="899"/>
    </location>
</feature>
<evidence type="ECO:0000256" key="2">
    <source>
        <dbReference type="ARBA" id="ARBA00022448"/>
    </source>
</evidence>
<dbReference type="AlphaFoldDB" id="A0A7R8ZYK6"/>
<gene>
    <name evidence="15" type="ORF">DSTB1V02_LOCUS1681</name>
</gene>
<organism evidence="15">
    <name type="scientific">Darwinula stevensoni</name>
    <dbReference type="NCBI Taxonomy" id="69355"/>
    <lineage>
        <taxon>Eukaryota</taxon>
        <taxon>Metazoa</taxon>
        <taxon>Ecdysozoa</taxon>
        <taxon>Arthropoda</taxon>
        <taxon>Crustacea</taxon>
        <taxon>Oligostraca</taxon>
        <taxon>Ostracoda</taxon>
        <taxon>Podocopa</taxon>
        <taxon>Podocopida</taxon>
        <taxon>Darwinulocopina</taxon>
        <taxon>Darwinuloidea</taxon>
        <taxon>Darwinulidae</taxon>
        <taxon>Darwinula</taxon>
    </lineage>
</organism>
<evidence type="ECO:0000256" key="13">
    <source>
        <dbReference type="SAM" id="Phobius"/>
    </source>
</evidence>
<evidence type="ECO:0000256" key="6">
    <source>
        <dbReference type="ARBA" id="ARBA00022989"/>
    </source>
</evidence>
<protein>
    <recommendedName>
        <fullName evidence="14">Ion transport domain-containing protein</fullName>
    </recommendedName>
</protein>
<evidence type="ECO:0000256" key="1">
    <source>
        <dbReference type="ARBA" id="ARBA00004141"/>
    </source>
</evidence>
<evidence type="ECO:0000313" key="16">
    <source>
        <dbReference type="Proteomes" id="UP000677054"/>
    </source>
</evidence>
<dbReference type="SMART" id="SM00248">
    <property type="entry name" value="ANK"/>
    <property type="match status" value="14"/>
</dbReference>
<dbReference type="Pfam" id="PF00520">
    <property type="entry name" value="Ion_trans"/>
    <property type="match status" value="1"/>
</dbReference>
<evidence type="ECO:0000256" key="7">
    <source>
        <dbReference type="ARBA" id="ARBA00023043"/>
    </source>
</evidence>
<feature type="repeat" description="ANK" evidence="12">
    <location>
        <begin position="114"/>
        <end position="146"/>
    </location>
</feature>
<keyword evidence="10" id="KW-0325">Glycoprotein</keyword>
<feature type="transmembrane region" description="Helical" evidence="13">
    <location>
        <begin position="774"/>
        <end position="792"/>
    </location>
</feature>
<dbReference type="InterPro" id="IPR002110">
    <property type="entry name" value="Ankyrin_rpt"/>
</dbReference>
<feature type="transmembrane region" description="Helical" evidence="13">
    <location>
        <begin position="836"/>
        <end position="857"/>
    </location>
</feature>
<feature type="repeat" description="ANK" evidence="12">
    <location>
        <begin position="533"/>
        <end position="560"/>
    </location>
</feature>
<dbReference type="InterPro" id="IPR052076">
    <property type="entry name" value="TRP_cation_channel"/>
</dbReference>
<name>A0A7R8ZYK6_9CRUS</name>
<feature type="transmembrane region" description="Helical" evidence="13">
    <location>
        <begin position="813"/>
        <end position="830"/>
    </location>
</feature>
<evidence type="ECO:0000256" key="5">
    <source>
        <dbReference type="ARBA" id="ARBA00022737"/>
    </source>
</evidence>
<feature type="repeat" description="ANK" evidence="12">
    <location>
        <begin position="182"/>
        <end position="204"/>
    </location>
</feature>
<feature type="repeat" description="ANK" evidence="12">
    <location>
        <begin position="501"/>
        <end position="526"/>
    </location>
</feature>
<dbReference type="Gene3D" id="1.25.40.20">
    <property type="entry name" value="Ankyrin repeat-containing domain"/>
    <property type="match status" value="3"/>
</dbReference>
<proteinExistence type="predicted"/>
<dbReference type="OrthoDB" id="1661883at2759"/>
<feature type="transmembrane region" description="Helical" evidence="13">
    <location>
        <begin position="877"/>
        <end position="899"/>
    </location>
</feature>
<keyword evidence="3" id="KW-0716">Sensory transduction</keyword>
<dbReference type="PANTHER" id="PTHR47143">
    <property type="entry name" value="TRANSIENT RECEPTOR POTENTIAL CATION CHANNEL PROTEIN PAINLESS"/>
    <property type="match status" value="1"/>
</dbReference>
<evidence type="ECO:0000256" key="3">
    <source>
        <dbReference type="ARBA" id="ARBA00022606"/>
    </source>
</evidence>
<reference evidence="15" key="1">
    <citation type="submission" date="2020-11" db="EMBL/GenBank/DDBJ databases">
        <authorList>
            <person name="Tran Van P."/>
        </authorList>
    </citation>
    <scope>NUCLEOTIDE SEQUENCE</scope>
</reference>
<feature type="repeat" description="ANK" evidence="12">
    <location>
        <begin position="328"/>
        <end position="360"/>
    </location>
</feature>
<dbReference type="SUPFAM" id="SSF48403">
    <property type="entry name" value="Ankyrin repeat"/>
    <property type="match status" value="2"/>
</dbReference>
<keyword evidence="16" id="KW-1185">Reference proteome</keyword>